<evidence type="ECO:0000259" key="4">
    <source>
        <dbReference type="PROSITE" id="PS51898"/>
    </source>
</evidence>
<dbReference type="Pfam" id="PF13102">
    <property type="entry name" value="Phage_int_SAM_5"/>
    <property type="match status" value="1"/>
</dbReference>
<dbReference type="AlphaFoldDB" id="A0A090Q138"/>
<dbReference type="eggNOG" id="COG4974">
    <property type="taxonomic scope" value="Bacteria"/>
</dbReference>
<accession>A0A090Q138</accession>
<sequence>MYSTGDRKRLPLDIYIKPEHWNAKSQLISKKCEHSVDLNLILDQVKSKANKIIVNYRLSEQTFTASDVLDAITNPNARVCFNVFAMEHLNNNRELYTHGTYKAHKSVLKKIKEFQNPLYFNQINNDWVNSFKKWCVKAPRKNNKNTIESNIKTFKKYIGEAENKGIYIGISHKDIKVQSVKNRITYHTTEEINKLNEYYHSSFIPKHRKVALQKYLFSCFTGLRASDLWTINADNIIEGVLAFTAKKAPNPFVRIKLCKAALSFIDVDKHELWIETITTQKTNQYLKDVARECGIKKNIHLHVARHTFATQYLVNGGNVAKLQKLLGHSNIKQTIKYVHVADNLMEKDILNLDNILNVDTH</sequence>
<dbReference type="Pfam" id="PF00589">
    <property type="entry name" value="Phage_integrase"/>
    <property type="match status" value="1"/>
</dbReference>
<evidence type="ECO:0000313" key="5">
    <source>
        <dbReference type="EMBL" id="GAK96804.1"/>
    </source>
</evidence>
<keyword evidence="6" id="KW-1185">Reference proteome</keyword>
<dbReference type="PANTHER" id="PTHR30349:SF41">
    <property type="entry name" value="INTEGRASE_RECOMBINASE PROTEIN MJ0367-RELATED"/>
    <property type="match status" value="1"/>
</dbReference>
<dbReference type="SUPFAM" id="SSF56349">
    <property type="entry name" value="DNA breaking-rejoining enzymes"/>
    <property type="match status" value="1"/>
</dbReference>
<evidence type="ECO:0000313" key="6">
    <source>
        <dbReference type="Proteomes" id="UP000029221"/>
    </source>
</evidence>
<gene>
    <name evidence="5" type="ORF">JCM19294_1113</name>
</gene>
<dbReference type="InterPro" id="IPR010998">
    <property type="entry name" value="Integrase_recombinase_N"/>
</dbReference>
<dbReference type="CDD" id="cd01185">
    <property type="entry name" value="INTN1_C_like"/>
    <property type="match status" value="1"/>
</dbReference>
<feature type="domain" description="Tyr recombinase" evidence="4">
    <location>
        <begin position="182"/>
        <end position="351"/>
    </location>
</feature>
<dbReference type="InterPro" id="IPR025269">
    <property type="entry name" value="SAM-like_dom"/>
</dbReference>
<keyword evidence="2" id="KW-0238">DNA-binding</keyword>
<dbReference type="InterPro" id="IPR050090">
    <property type="entry name" value="Tyrosine_recombinase_XerCD"/>
</dbReference>
<proteinExistence type="inferred from homology"/>
<comment type="similarity">
    <text evidence="1">Belongs to the 'phage' integrase family.</text>
</comment>
<dbReference type="Gene3D" id="1.10.150.130">
    <property type="match status" value="1"/>
</dbReference>
<dbReference type="GO" id="GO:0006310">
    <property type="term" value="P:DNA recombination"/>
    <property type="evidence" value="ECO:0007669"/>
    <property type="project" value="UniProtKB-KW"/>
</dbReference>
<protein>
    <recommendedName>
        <fullName evidence="4">Tyr recombinase domain-containing protein</fullName>
    </recommendedName>
</protein>
<reference evidence="5" key="1">
    <citation type="journal article" date="2014" name="Genome Announc.">
        <title>Draft Genome Sequences of Marine Flavobacterium Nonlabens Strains NR17, NR24, NR27, NR32, NR33, and Ara13.</title>
        <authorList>
            <person name="Nakanishi M."/>
            <person name="Meirelles P."/>
            <person name="Suzuki R."/>
            <person name="Takatani N."/>
            <person name="Mino S."/>
            <person name="Suda W."/>
            <person name="Oshima K."/>
            <person name="Hattori M."/>
            <person name="Ohkuma M."/>
            <person name="Hosokawa M."/>
            <person name="Miyashita K."/>
            <person name="Thompson F.L."/>
            <person name="Niwa A."/>
            <person name="Sawabe T."/>
            <person name="Sawabe T."/>
        </authorList>
    </citation>
    <scope>NUCLEOTIDE SEQUENCE [LARGE SCALE GENOMIC DNA]</scope>
    <source>
        <strain evidence="5">JCM 19294</strain>
    </source>
</reference>
<dbReference type="Proteomes" id="UP000029221">
    <property type="component" value="Unassembled WGS sequence"/>
</dbReference>
<dbReference type="GO" id="GO:0003677">
    <property type="term" value="F:DNA binding"/>
    <property type="evidence" value="ECO:0007669"/>
    <property type="project" value="UniProtKB-KW"/>
</dbReference>
<dbReference type="InterPro" id="IPR035386">
    <property type="entry name" value="Arm-DNA-bind_5"/>
</dbReference>
<dbReference type="EMBL" id="BBML01000003">
    <property type="protein sequence ID" value="GAK96804.1"/>
    <property type="molecule type" value="Genomic_DNA"/>
</dbReference>
<organism evidence="5 6">
    <name type="scientific">Nonlabens tegetincola</name>
    <dbReference type="NCBI Taxonomy" id="323273"/>
    <lineage>
        <taxon>Bacteria</taxon>
        <taxon>Pseudomonadati</taxon>
        <taxon>Bacteroidota</taxon>
        <taxon>Flavobacteriia</taxon>
        <taxon>Flavobacteriales</taxon>
        <taxon>Flavobacteriaceae</taxon>
        <taxon>Nonlabens</taxon>
    </lineage>
</organism>
<name>A0A090Q138_9FLAO</name>
<dbReference type="InterPro" id="IPR013762">
    <property type="entry name" value="Integrase-like_cat_sf"/>
</dbReference>
<keyword evidence="3" id="KW-0233">DNA recombination</keyword>
<evidence type="ECO:0000256" key="2">
    <source>
        <dbReference type="ARBA" id="ARBA00023125"/>
    </source>
</evidence>
<dbReference type="InterPro" id="IPR002104">
    <property type="entry name" value="Integrase_catalytic"/>
</dbReference>
<evidence type="ECO:0000256" key="1">
    <source>
        <dbReference type="ARBA" id="ARBA00008857"/>
    </source>
</evidence>
<dbReference type="InterPro" id="IPR011010">
    <property type="entry name" value="DNA_brk_join_enz"/>
</dbReference>
<evidence type="ECO:0000256" key="3">
    <source>
        <dbReference type="ARBA" id="ARBA00023172"/>
    </source>
</evidence>
<dbReference type="PROSITE" id="PS51898">
    <property type="entry name" value="TYR_RECOMBINASE"/>
    <property type="match status" value="1"/>
</dbReference>
<comment type="caution">
    <text evidence="5">The sequence shown here is derived from an EMBL/GenBank/DDBJ whole genome shotgun (WGS) entry which is preliminary data.</text>
</comment>
<dbReference type="Pfam" id="PF17293">
    <property type="entry name" value="Arm-DNA-bind_5"/>
    <property type="match status" value="1"/>
</dbReference>
<dbReference type="PANTHER" id="PTHR30349">
    <property type="entry name" value="PHAGE INTEGRASE-RELATED"/>
    <property type="match status" value="1"/>
</dbReference>
<dbReference type="Gene3D" id="1.10.443.10">
    <property type="entry name" value="Intergrase catalytic core"/>
    <property type="match status" value="1"/>
</dbReference>
<dbReference type="GO" id="GO:0015074">
    <property type="term" value="P:DNA integration"/>
    <property type="evidence" value="ECO:0007669"/>
    <property type="project" value="InterPro"/>
</dbReference>